<keyword evidence="2" id="KW-1185">Reference proteome</keyword>
<dbReference type="EMBL" id="QBLH01002183">
    <property type="protein sequence ID" value="TGZ49255.1"/>
    <property type="molecule type" value="Genomic_DNA"/>
</dbReference>
<organism evidence="1 2">
    <name type="scientific">Temnothorax longispinosus</name>
    <dbReference type="NCBI Taxonomy" id="300112"/>
    <lineage>
        <taxon>Eukaryota</taxon>
        <taxon>Metazoa</taxon>
        <taxon>Ecdysozoa</taxon>
        <taxon>Arthropoda</taxon>
        <taxon>Hexapoda</taxon>
        <taxon>Insecta</taxon>
        <taxon>Pterygota</taxon>
        <taxon>Neoptera</taxon>
        <taxon>Endopterygota</taxon>
        <taxon>Hymenoptera</taxon>
        <taxon>Apocrita</taxon>
        <taxon>Aculeata</taxon>
        <taxon>Formicoidea</taxon>
        <taxon>Formicidae</taxon>
        <taxon>Myrmicinae</taxon>
        <taxon>Temnothorax</taxon>
    </lineage>
</organism>
<dbReference type="PANTHER" id="PTHR39953:SF1">
    <property type="entry name" value="RE54151P"/>
    <property type="match status" value="1"/>
</dbReference>
<evidence type="ECO:0000313" key="1">
    <source>
        <dbReference type="EMBL" id="TGZ49255.1"/>
    </source>
</evidence>
<comment type="caution">
    <text evidence="1">The sequence shown here is derived from an EMBL/GenBank/DDBJ whole genome shotgun (WGS) entry which is preliminary data.</text>
</comment>
<name>A0A4S2KI93_9HYME</name>
<reference evidence="1 2" key="1">
    <citation type="journal article" date="2019" name="Philos. Trans. R. Soc. Lond., B, Biol. Sci.">
        <title>Ant behaviour and brain gene expression of defending hosts depend on the ecological success of the intruding social parasite.</title>
        <authorList>
            <person name="Kaur R."/>
            <person name="Stoldt M."/>
            <person name="Jongepier E."/>
            <person name="Feldmeyer B."/>
            <person name="Menzel F."/>
            <person name="Bornberg-Bauer E."/>
            <person name="Foitzik S."/>
        </authorList>
    </citation>
    <scope>NUCLEOTIDE SEQUENCE [LARGE SCALE GENOMIC DNA]</scope>
    <source>
        <tissue evidence="1">Whole body</tissue>
    </source>
</reference>
<sequence>MFMVCELVKNNDNFNAAEVRNAKMNVSSQQNYNGDSAIGYVCVKGENSICTVKAKICPEHQVRNKAYSVIVTVNEENESIMNVECQDCAASSGRFDL</sequence>
<protein>
    <submittedName>
        <fullName evidence="1">Uncharacterized protein</fullName>
    </submittedName>
</protein>
<gene>
    <name evidence="1" type="ORF">DBV15_10997</name>
</gene>
<dbReference type="Proteomes" id="UP000310200">
    <property type="component" value="Unassembled WGS sequence"/>
</dbReference>
<dbReference type="PANTHER" id="PTHR39953">
    <property type="entry name" value="RE54151P"/>
    <property type="match status" value="1"/>
</dbReference>
<dbReference type="AlphaFoldDB" id="A0A4S2KI93"/>
<accession>A0A4S2KI93</accession>
<proteinExistence type="predicted"/>
<evidence type="ECO:0000313" key="2">
    <source>
        <dbReference type="Proteomes" id="UP000310200"/>
    </source>
</evidence>